<reference evidence="10" key="2">
    <citation type="submission" date="2025-08" db="UniProtKB">
        <authorList>
            <consortium name="RefSeq"/>
        </authorList>
    </citation>
    <scope>IDENTIFICATION</scope>
</reference>
<accession>A0ABM1LSM9</accession>
<dbReference type="EC" id="3.2.2.6" evidence="1"/>
<protein>
    <recommendedName>
        <fullName evidence="1">ADP-ribosyl cyclase/cyclic ADP-ribose hydrolase</fullName>
        <ecNumber evidence="1">3.2.2.6</ecNumber>
    </recommendedName>
</protein>
<dbReference type="Pfam" id="PF01582">
    <property type="entry name" value="TIR"/>
    <property type="match status" value="1"/>
</dbReference>
<name>A0ABM1LSM9_PRUMU</name>
<dbReference type="InterPro" id="IPR044974">
    <property type="entry name" value="Disease_R_plants"/>
</dbReference>
<evidence type="ECO:0000313" key="9">
    <source>
        <dbReference type="Proteomes" id="UP000694861"/>
    </source>
</evidence>
<evidence type="ECO:0000256" key="7">
    <source>
        <dbReference type="ARBA" id="ARBA00047304"/>
    </source>
</evidence>
<keyword evidence="5" id="KW-0611">Plant defense</keyword>
<dbReference type="InterPro" id="IPR058192">
    <property type="entry name" value="WHD_ROQ1-like"/>
</dbReference>
<evidence type="ECO:0000256" key="1">
    <source>
        <dbReference type="ARBA" id="ARBA00011982"/>
    </source>
</evidence>
<gene>
    <name evidence="10" type="primary">LOC103334784</name>
</gene>
<dbReference type="SUPFAM" id="SSF52540">
    <property type="entry name" value="P-loop containing nucleoside triphosphate hydrolases"/>
    <property type="match status" value="1"/>
</dbReference>
<dbReference type="InterPro" id="IPR002182">
    <property type="entry name" value="NB-ARC"/>
</dbReference>
<evidence type="ECO:0000313" key="10">
    <source>
        <dbReference type="RefSeq" id="XP_016650406.1"/>
    </source>
</evidence>
<dbReference type="SMART" id="SM00369">
    <property type="entry name" value="LRR_TYP"/>
    <property type="match status" value="5"/>
</dbReference>
<dbReference type="PANTHER" id="PTHR11017">
    <property type="entry name" value="LEUCINE-RICH REPEAT-CONTAINING PROTEIN"/>
    <property type="match status" value="1"/>
</dbReference>
<feature type="domain" description="TIR" evidence="8">
    <location>
        <begin position="17"/>
        <end position="185"/>
    </location>
</feature>
<dbReference type="Gene3D" id="3.40.50.300">
    <property type="entry name" value="P-loop containing nucleotide triphosphate hydrolases"/>
    <property type="match status" value="1"/>
</dbReference>
<dbReference type="PANTHER" id="PTHR11017:SF574">
    <property type="entry name" value="ADP-RIBOSYL CYCLASE_CYCLIC ADP-RIBOSE HYDROLASE"/>
    <property type="match status" value="1"/>
</dbReference>
<dbReference type="Pfam" id="PF23282">
    <property type="entry name" value="WHD_ROQ1"/>
    <property type="match status" value="1"/>
</dbReference>
<dbReference type="SUPFAM" id="SSF52200">
    <property type="entry name" value="Toll/Interleukin receptor TIR domain"/>
    <property type="match status" value="1"/>
</dbReference>
<evidence type="ECO:0000256" key="4">
    <source>
        <dbReference type="ARBA" id="ARBA00022801"/>
    </source>
</evidence>
<keyword evidence="2" id="KW-0433">Leucine-rich repeat</keyword>
<organism evidence="9 10">
    <name type="scientific">Prunus mume</name>
    <name type="common">Japanese apricot</name>
    <name type="synonym">Armeniaca mume</name>
    <dbReference type="NCBI Taxonomy" id="102107"/>
    <lineage>
        <taxon>Eukaryota</taxon>
        <taxon>Viridiplantae</taxon>
        <taxon>Streptophyta</taxon>
        <taxon>Embryophyta</taxon>
        <taxon>Tracheophyta</taxon>
        <taxon>Spermatophyta</taxon>
        <taxon>Magnoliopsida</taxon>
        <taxon>eudicotyledons</taxon>
        <taxon>Gunneridae</taxon>
        <taxon>Pentapetalae</taxon>
        <taxon>rosids</taxon>
        <taxon>fabids</taxon>
        <taxon>Rosales</taxon>
        <taxon>Rosaceae</taxon>
        <taxon>Amygdaloideae</taxon>
        <taxon>Amygdaleae</taxon>
        <taxon>Prunus</taxon>
    </lineage>
</organism>
<comment type="catalytic activity">
    <reaction evidence="7">
        <text>NAD(+) + H2O = ADP-D-ribose + nicotinamide + H(+)</text>
        <dbReference type="Rhea" id="RHEA:16301"/>
        <dbReference type="ChEBI" id="CHEBI:15377"/>
        <dbReference type="ChEBI" id="CHEBI:15378"/>
        <dbReference type="ChEBI" id="CHEBI:17154"/>
        <dbReference type="ChEBI" id="CHEBI:57540"/>
        <dbReference type="ChEBI" id="CHEBI:57967"/>
        <dbReference type="EC" id="3.2.2.6"/>
    </reaction>
    <physiologicalReaction direction="left-to-right" evidence="7">
        <dbReference type="Rhea" id="RHEA:16302"/>
    </physiologicalReaction>
</comment>
<dbReference type="InterPro" id="IPR032675">
    <property type="entry name" value="LRR_dom_sf"/>
</dbReference>
<dbReference type="InterPro" id="IPR000157">
    <property type="entry name" value="TIR_dom"/>
</dbReference>
<keyword evidence="9" id="KW-1185">Reference proteome</keyword>
<keyword evidence="4" id="KW-0378">Hydrolase</keyword>
<keyword evidence="6" id="KW-0520">NAD</keyword>
<dbReference type="InterPro" id="IPR042197">
    <property type="entry name" value="Apaf_helical"/>
</dbReference>
<dbReference type="Pfam" id="PF13855">
    <property type="entry name" value="LRR_8"/>
    <property type="match status" value="2"/>
</dbReference>
<dbReference type="Proteomes" id="UP000694861">
    <property type="component" value="Linkage group LG6"/>
</dbReference>
<dbReference type="SUPFAM" id="SSF46785">
    <property type="entry name" value="Winged helix' DNA-binding domain"/>
    <property type="match status" value="1"/>
</dbReference>
<dbReference type="SMART" id="SM00255">
    <property type="entry name" value="TIR"/>
    <property type="match status" value="1"/>
</dbReference>
<dbReference type="Gene3D" id="1.10.8.430">
    <property type="entry name" value="Helical domain of apoptotic protease-activating factors"/>
    <property type="match status" value="1"/>
</dbReference>
<evidence type="ECO:0000256" key="5">
    <source>
        <dbReference type="ARBA" id="ARBA00022821"/>
    </source>
</evidence>
<evidence type="ECO:0000259" key="8">
    <source>
        <dbReference type="PROSITE" id="PS50104"/>
    </source>
</evidence>
<dbReference type="InterPro" id="IPR003591">
    <property type="entry name" value="Leu-rich_rpt_typical-subtyp"/>
</dbReference>
<dbReference type="PROSITE" id="PS50104">
    <property type="entry name" value="TIR"/>
    <property type="match status" value="1"/>
</dbReference>
<dbReference type="GeneID" id="103334784"/>
<dbReference type="PROSITE" id="PS51450">
    <property type="entry name" value="LRR"/>
    <property type="match status" value="1"/>
</dbReference>
<evidence type="ECO:0000256" key="2">
    <source>
        <dbReference type="ARBA" id="ARBA00022614"/>
    </source>
</evidence>
<dbReference type="Pfam" id="PF20160">
    <property type="entry name" value="C-JID"/>
    <property type="match status" value="1"/>
</dbReference>
<dbReference type="Gene3D" id="3.40.50.10140">
    <property type="entry name" value="Toll/interleukin-1 receptor homology (TIR) domain"/>
    <property type="match status" value="1"/>
</dbReference>
<sequence>MDSSSSSSLPFPAPLREKYDVFLSFRGEDTRDTFTSHLHAALRRKNIETYRDYRLEKGDDIGPALLEAIEKSKIALVVFSKDYASSTWCLKELVHILGCKKSYGQIVIPIFYSIDPSDVRKQQGTYALAFAKLEEHFKDSMDDSVLKWKVALEEAANMSGFHDSSKTGTEADFVEEVAQDVLTKLNRESSSDLKGLLGIEKKIEEIESLLCFDSPGVCCVGIWGMGGIGKTTLADAVFHRHSSKFEAACFLANVRENSEQTNGLLQLRNKLVGEILKQKDVNIKTPSIPRHIQDRLRNTKALIVLDDVNAEKQLEVLVGDDDRFCQGSRIIITARDKGLLEQKVDPAKIFSVEGLSLEEALQLFHSHAFGNKSTTTEYTELSRQVVDYIKGIPLALKVIGSSFRRCKSKQQWEDEWKKVREYPNKEIDRVLRISYDGLGQHETEIFLEIACFYKGCERNYVKECLDSCDFYGEAGINDLIDRSLISISYSNTSVDEQLEARIEMHDLVQEMGCAIARERGNRLFILKDVHQVLTNNQSYGHVQAISIHWLYWCEMEYANFEKMHQQLRWLCVDNCVDNRGPFYYDLPALIGSPGLPNSLKYLRWCEYPLKSLPSKFSAQNLVVLEMPSSKVVGQLWNEDQSPPVNLKWINLEGCMYLTKVPDLSRSLQIKHIDLKRCGRLVEIPSYFQHLGKLTYLDLGQCTNLKNLPEMPCNLEFLDLSWTAIEELPSSVWSHEKISHLDIRYCGHLKSLPSNTCKLKLSLGLDYCNSLCEFWELPRDTTKLQLSYSTIKELRNASIESVIGLTAIELRRCESLVSLPTNIWKLKSLKRLNLEDCSNFQNFPEISEVMEYLEFLNLSGTAVKEIPPSIRNLVVLRELDLHNCKNLEVVPDELFCLTSLQVLDLKGTEIKSLPASIKQAGQLSRLFLSGCNSLESLPELPPSLKEIDLSWCSKFQYFPKILEPMEHLEFLNLSGTAVKELPPSIGNLVALRKLDLSDCNYIEVVYDHLFRLTSLQELDLSSTKIKSIPASIKQAAQLSHMFLSHCKSLESLPELPPLLQCLDAGGCTSLKTVSSSSTAIAQGWEKYKCSRGRHEKHIFSNCRRLDENALSNIMGDAQLRIMRMATATSKFKEDKIEKASYNSNEESLFKRSFVAIRCFGNEIPNWFSHKSEGCSMKIELPRDWFSTDFLGFALSLVVSCQEDYYDIWYLISGCKYNFKTSNGESHAVDHLLRHPPPENRLPIGDPHEVWMWWHSSVFEEVVQGAQSPTAFYKLVTELNVDFIIRDDYYGPRLIEKCGICLLYGKDVEKMIKQRAL</sequence>
<dbReference type="InterPro" id="IPR045344">
    <property type="entry name" value="C-JID"/>
</dbReference>
<evidence type="ECO:0000256" key="6">
    <source>
        <dbReference type="ARBA" id="ARBA00023027"/>
    </source>
</evidence>
<dbReference type="InterPro" id="IPR001611">
    <property type="entry name" value="Leu-rich_rpt"/>
</dbReference>
<dbReference type="PRINTS" id="PR00364">
    <property type="entry name" value="DISEASERSIST"/>
</dbReference>
<reference evidence="9" key="1">
    <citation type="journal article" date="2012" name="Nat. Commun.">
        <title>The genome of Prunus mume.</title>
        <authorList>
            <person name="Zhang Q."/>
            <person name="Chen W."/>
            <person name="Sun L."/>
            <person name="Zhao F."/>
            <person name="Huang B."/>
            <person name="Yang W."/>
            <person name="Tao Y."/>
            <person name="Wang J."/>
            <person name="Yuan Z."/>
            <person name="Fan G."/>
            <person name="Xing Z."/>
            <person name="Han C."/>
            <person name="Pan H."/>
            <person name="Zhong X."/>
            <person name="Shi W."/>
            <person name="Liang X."/>
            <person name="Du D."/>
            <person name="Sun F."/>
            <person name="Xu Z."/>
            <person name="Hao R."/>
            <person name="Lv T."/>
            <person name="Lv Y."/>
            <person name="Zheng Z."/>
            <person name="Sun M."/>
            <person name="Luo L."/>
            <person name="Cai M."/>
            <person name="Gao Y."/>
            <person name="Wang J."/>
            <person name="Yin Y."/>
            <person name="Xu X."/>
            <person name="Cheng T."/>
            <person name="Wang J."/>
        </authorList>
    </citation>
    <scope>NUCLEOTIDE SEQUENCE [LARGE SCALE GENOMIC DNA]</scope>
</reference>
<dbReference type="InterPro" id="IPR027417">
    <property type="entry name" value="P-loop_NTPase"/>
</dbReference>
<evidence type="ECO:0000256" key="3">
    <source>
        <dbReference type="ARBA" id="ARBA00022737"/>
    </source>
</evidence>
<keyword evidence="3" id="KW-0677">Repeat</keyword>
<dbReference type="RefSeq" id="XP_016650406.1">
    <property type="nucleotide sequence ID" value="XM_016794920.1"/>
</dbReference>
<dbReference type="Pfam" id="PF00931">
    <property type="entry name" value="NB-ARC"/>
    <property type="match status" value="1"/>
</dbReference>
<dbReference type="Gene3D" id="3.80.10.10">
    <property type="entry name" value="Ribonuclease Inhibitor"/>
    <property type="match status" value="3"/>
</dbReference>
<dbReference type="InterPro" id="IPR035897">
    <property type="entry name" value="Toll_tir_struct_dom_sf"/>
</dbReference>
<proteinExistence type="predicted"/>
<dbReference type="SUPFAM" id="SSF52058">
    <property type="entry name" value="L domain-like"/>
    <property type="match status" value="2"/>
</dbReference>
<dbReference type="InterPro" id="IPR036390">
    <property type="entry name" value="WH_DNA-bd_sf"/>
</dbReference>